<dbReference type="PANTHER" id="PTHR36181">
    <property type="entry name" value="INTRON-ENCODED ENDONUCLEASE AI3-RELATED"/>
    <property type="match status" value="1"/>
</dbReference>
<feature type="domain" description="Homing endonuclease LAGLIDADG" evidence="1">
    <location>
        <begin position="219"/>
        <end position="334"/>
    </location>
</feature>
<organism evidence="2">
    <name type="scientific">Hypomyces aurantius</name>
    <dbReference type="NCBI Taxonomy" id="29852"/>
    <lineage>
        <taxon>Eukaryota</taxon>
        <taxon>Fungi</taxon>
        <taxon>Dikarya</taxon>
        <taxon>Ascomycota</taxon>
        <taxon>Pezizomycotina</taxon>
        <taxon>Sordariomycetes</taxon>
        <taxon>Hypocreomycetidae</taxon>
        <taxon>Hypocreales</taxon>
        <taxon>Hypocreaceae</taxon>
        <taxon>Hypomyces</taxon>
    </lineage>
</organism>
<feature type="domain" description="Homing endonuclease LAGLIDADG" evidence="1">
    <location>
        <begin position="81"/>
        <end position="173"/>
    </location>
</feature>
<evidence type="ECO:0000313" key="2">
    <source>
        <dbReference type="EMBL" id="ANC62708.1"/>
    </source>
</evidence>
<dbReference type="RefSeq" id="YP_009254022.1">
    <property type="nucleotide sequence ID" value="NC_030206.1"/>
</dbReference>
<dbReference type="GO" id="GO:0005739">
    <property type="term" value="C:mitochondrion"/>
    <property type="evidence" value="ECO:0007669"/>
    <property type="project" value="UniProtKB-ARBA"/>
</dbReference>
<dbReference type="AlphaFoldDB" id="A0A168RAS9"/>
<dbReference type="InterPro" id="IPR051289">
    <property type="entry name" value="LAGLIDADG_Endonuclease"/>
</dbReference>
<dbReference type="GO" id="GO:0004519">
    <property type="term" value="F:endonuclease activity"/>
    <property type="evidence" value="ECO:0007669"/>
    <property type="project" value="InterPro"/>
</dbReference>
<protein>
    <recommendedName>
        <fullName evidence="1">Homing endonuclease LAGLIDADG domain-containing protein</fullName>
    </recommendedName>
</protein>
<dbReference type="PANTHER" id="PTHR36181:SF2">
    <property type="entry name" value="INTRON-ENCODED ENDONUCLEASE AI3-RELATED"/>
    <property type="match status" value="1"/>
</dbReference>
<dbReference type="Gene3D" id="3.10.28.10">
    <property type="entry name" value="Homing endonucleases"/>
    <property type="match status" value="2"/>
</dbReference>
<dbReference type="SUPFAM" id="SSF55608">
    <property type="entry name" value="Homing endonucleases"/>
    <property type="match status" value="2"/>
</dbReference>
<dbReference type="EMBL" id="KU666552">
    <property type="protein sequence ID" value="ANC62708.1"/>
    <property type="molecule type" value="Genomic_DNA"/>
</dbReference>
<evidence type="ECO:0000259" key="1">
    <source>
        <dbReference type="Pfam" id="PF00961"/>
    </source>
</evidence>
<sequence>MKTYFNSQSLLNHYSYNALSTMSFLTNCTSVDNRLFYSTPSCPSVSDLGSRDRNKENSNSQFIIIHEGQQIALSYDFIEWLRGFTDAEGCFLIAKTGNTFAFRFLIKLHADDVNALNYIRNSLGGIGDVISVGSVAYYKVTSQKGIKFILEIFTKYPLNSNKHLDFIAFREAYELYVSSVSKTEELAKEIVILKDSMNKKRTNFDSEKPHKINITDNWLLGFVEGDGSFCVAKTGLILTFSLGQKGNLALMEAIQSYLFNLANKNSSTTGRTEVQGESINFIYLTKSSRKSSSEIIYVLIVKNKDYIENILIPYFDSLIFHSKKELDYLDWKSIGKLKNLGLHYLPEGVKLIELILSQMNENRLSSRGIKPVERNFIQSEVIRLLQGPSNYEIREGRIFIKSLNKYHSGRTKTKVELKDQEGLVFKTFDSMNKCAEFLGVSTHTVSKRIKSNSPVIFNNKEFIIHVC</sequence>
<gene>
    <name evidence="2" type="primary">orf467</name>
</gene>
<dbReference type="InterPro" id="IPR027434">
    <property type="entry name" value="Homing_endonucl"/>
</dbReference>
<keyword evidence="2" id="KW-0496">Mitochondrion</keyword>
<accession>A0A168RAS9</accession>
<reference evidence="2" key="1">
    <citation type="submission" date="2016-02" db="EMBL/GenBank/DDBJ databases">
        <authorList>
            <person name="Wen L."/>
            <person name="He K."/>
            <person name="Yang H."/>
        </authorList>
    </citation>
    <scope>NUCLEOTIDE SEQUENCE</scope>
</reference>
<dbReference type="GeneID" id="27910815"/>
<proteinExistence type="predicted"/>
<geneLocation type="mitochondrion" evidence="2"/>
<dbReference type="InterPro" id="IPR004860">
    <property type="entry name" value="LAGLIDADG_dom"/>
</dbReference>
<dbReference type="Pfam" id="PF00961">
    <property type="entry name" value="LAGLIDADG_1"/>
    <property type="match status" value="2"/>
</dbReference>
<name>A0A168RAS9_9HYPO</name>